<dbReference type="AlphaFoldDB" id="A0A0A9DDU9"/>
<dbReference type="EMBL" id="GBRH01211146">
    <property type="protein sequence ID" value="JAD86749.1"/>
    <property type="molecule type" value="Transcribed_RNA"/>
</dbReference>
<evidence type="ECO:0000313" key="1">
    <source>
        <dbReference type="EMBL" id="JAD86749.1"/>
    </source>
</evidence>
<organism evidence="1">
    <name type="scientific">Arundo donax</name>
    <name type="common">Giant reed</name>
    <name type="synonym">Donax arundinaceus</name>
    <dbReference type="NCBI Taxonomy" id="35708"/>
    <lineage>
        <taxon>Eukaryota</taxon>
        <taxon>Viridiplantae</taxon>
        <taxon>Streptophyta</taxon>
        <taxon>Embryophyta</taxon>
        <taxon>Tracheophyta</taxon>
        <taxon>Spermatophyta</taxon>
        <taxon>Magnoliopsida</taxon>
        <taxon>Liliopsida</taxon>
        <taxon>Poales</taxon>
        <taxon>Poaceae</taxon>
        <taxon>PACMAD clade</taxon>
        <taxon>Arundinoideae</taxon>
        <taxon>Arundineae</taxon>
        <taxon>Arundo</taxon>
    </lineage>
</organism>
<reference evidence="1" key="2">
    <citation type="journal article" date="2015" name="Data Brief">
        <title>Shoot transcriptome of the giant reed, Arundo donax.</title>
        <authorList>
            <person name="Barrero R.A."/>
            <person name="Guerrero F.D."/>
            <person name="Moolhuijzen P."/>
            <person name="Goolsby J.A."/>
            <person name="Tidwell J."/>
            <person name="Bellgard S.E."/>
            <person name="Bellgard M.I."/>
        </authorList>
    </citation>
    <scope>NUCLEOTIDE SEQUENCE</scope>
    <source>
        <tissue evidence="1">Shoot tissue taken approximately 20 cm above the soil surface</tissue>
    </source>
</reference>
<reference evidence="1" key="1">
    <citation type="submission" date="2014-09" db="EMBL/GenBank/DDBJ databases">
        <authorList>
            <person name="Magalhaes I.L.F."/>
            <person name="Oliveira U."/>
            <person name="Santos F.R."/>
            <person name="Vidigal T.H.D.A."/>
            <person name="Brescovit A.D."/>
            <person name="Santos A.J."/>
        </authorList>
    </citation>
    <scope>NUCLEOTIDE SEQUENCE</scope>
    <source>
        <tissue evidence="1">Shoot tissue taken approximately 20 cm above the soil surface</tissue>
    </source>
</reference>
<sequence length="99" mass="11414">MSSQRQQIQLFNSLHPVAWMGPYNTSKIQSISESNLSCSPRLSQHHLGASRIRKTHAVRGREMNTHFHCHCSFELNWYVEQHQGDHGHNLFEPGGHLVE</sequence>
<protein>
    <submittedName>
        <fullName evidence="1">Uncharacterized protein</fullName>
    </submittedName>
</protein>
<name>A0A0A9DDU9_ARUDO</name>
<accession>A0A0A9DDU9</accession>
<proteinExistence type="predicted"/>